<name>A0ABV1KF06_9PSEU</name>
<dbReference type="PROSITE" id="PS51257">
    <property type="entry name" value="PROKAR_LIPOPROTEIN"/>
    <property type="match status" value="1"/>
</dbReference>
<dbReference type="InterPro" id="IPR050583">
    <property type="entry name" value="Mycobacterial_A85_antigen"/>
</dbReference>
<keyword evidence="1" id="KW-1133">Transmembrane helix</keyword>
<dbReference type="PANTHER" id="PTHR48098">
    <property type="entry name" value="ENTEROCHELIN ESTERASE-RELATED"/>
    <property type="match status" value="1"/>
</dbReference>
<keyword evidence="1" id="KW-0472">Membrane</keyword>
<feature type="transmembrane region" description="Helical" evidence="1">
    <location>
        <begin position="51"/>
        <end position="73"/>
    </location>
</feature>
<accession>A0ABV1KF06</accession>
<protein>
    <submittedName>
        <fullName evidence="2">Alpha/beta hydrolase-fold protein</fullName>
    </submittedName>
</protein>
<dbReference type="Pfam" id="PF00756">
    <property type="entry name" value="Esterase"/>
    <property type="match status" value="1"/>
</dbReference>
<comment type="caution">
    <text evidence="2">The sequence shown here is derived from an EMBL/GenBank/DDBJ whole genome shotgun (WGS) entry which is preliminary data.</text>
</comment>
<evidence type="ECO:0000313" key="2">
    <source>
        <dbReference type="EMBL" id="MEQ3553049.1"/>
    </source>
</evidence>
<dbReference type="SUPFAM" id="SSF53474">
    <property type="entry name" value="alpha/beta-Hydrolases"/>
    <property type="match status" value="1"/>
</dbReference>
<feature type="transmembrane region" description="Helical" evidence="1">
    <location>
        <begin position="20"/>
        <end position="39"/>
    </location>
</feature>
<dbReference type="InterPro" id="IPR000801">
    <property type="entry name" value="Esterase-like"/>
</dbReference>
<keyword evidence="3" id="KW-1185">Reference proteome</keyword>
<dbReference type="RefSeq" id="WP_349300119.1">
    <property type="nucleotide sequence ID" value="NZ_JBEDNQ010000009.1"/>
</dbReference>
<dbReference type="PANTHER" id="PTHR48098:SF1">
    <property type="entry name" value="DIACYLGLYCEROL ACYLTRANSFERASE_MYCOLYLTRANSFERASE AG85A"/>
    <property type="match status" value="1"/>
</dbReference>
<dbReference type="EMBL" id="JBEDNQ010000009">
    <property type="protein sequence ID" value="MEQ3553049.1"/>
    <property type="molecule type" value="Genomic_DNA"/>
</dbReference>
<keyword evidence="2" id="KW-0378">Hydrolase</keyword>
<reference evidence="2 3" key="1">
    <citation type="submission" date="2024-03" db="EMBL/GenBank/DDBJ databases">
        <title>Draft genome sequence of Pseudonocardia nematodicida JCM 31783.</title>
        <authorList>
            <person name="Butdee W."/>
            <person name="Duangmal K."/>
        </authorList>
    </citation>
    <scope>NUCLEOTIDE SEQUENCE [LARGE SCALE GENOMIC DNA]</scope>
    <source>
        <strain evidence="2 3">JCM 31783</strain>
    </source>
</reference>
<sequence>MLQGALRDVEAVPVTGWPFVLGYALAGVACLALVVLGVRRAGHARRRVWRVLARCAAVAVTLLVLLSDAVVGVNAGLDYLRTVGDVLGAGPVEGIGVAQLLLRRSVPADGVVARVPIPGSLSGFDARPAEVWVPPAWFTRPRPELPVVMLLHGTPGRPADWVDSGGAAATADAWARTHDGVAPVLVMPDINGDYLTDSECVDAPGAAVETYLTRDVPRVVTRLLDTRPPGRDWAVAGLSEGGTCAVMLALRHPDLFGTFGDYGGLIGPRTGDDNGGVDATVAGLFAGSVRRFDTHEPADLLRHRRYPELTGWFEAGGDDTAPAAAARTLSALATRAGIASTLRIVPGGGHDFDVFATALTDSFPTIAARVSGPPAEPDG</sequence>
<dbReference type="Gene3D" id="3.40.50.1820">
    <property type="entry name" value="alpha/beta hydrolase"/>
    <property type="match status" value="1"/>
</dbReference>
<evidence type="ECO:0000313" key="3">
    <source>
        <dbReference type="Proteomes" id="UP001494902"/>
    </source>
</evidence>
<keyword evidence="1" id="KW-0812">Transmembrane</keyword>
<dbReference type="GO" id="GO:0016787">
    <property type="term" value="F:hydrolase activity"/>
    <property type="evidence" value="ECO:0007669"/>
    <property type="project" value="UniProtKB-KW"/>
</dbReference>
<dbReference type="InterPro" id="IPR029058">
    <property type="entry name" value="AB_hydrolase_fold"/>
</dbReference>
<proteinExistence type="predicted"/>
<evidence type="ECO:0000256" key="1">
    <source>
        <dbReference type="SAM" id="Phobius"/>
    </source>
</evidence>
<dbReference type="Proteomes" id="UP001494902">
    <property type="component" value="Unassembled WGS sequence"/>
</dbReference>
<organism evidence="2 3">
    <name type="scientific">Pseudonocardia nematodicida</name>
    <dbReference type="NCBI Taxonomy" id="1206997"/>
    <lineage>
        <taxon>Bacteria</taxon>
        <taxon>Bacillati</taxon>
        <taxon>Actinomycetota</taxon>
        <taxon>Actinomycetes</taxon>
        <taxon>Pseudonocardiales</taxon>
        <taxon>Pseudonocardiaceae</taxon>
        <taxon>Pseudonocardia</taxon>
    </lineage>
</organism>
<gene>
    <name evidence="2" type="ORF">WIS52_21490</name>
</gene>